<proteinExistence type="predicted"/>
<dbReference type="EMBL" id="JBHUDZ010000018">
    <property type="protein sequence ID" value="MFD1605407.1"/>
    <property type="molecule type" value="Genomic_DNA"/>
</dbReference>
<evidence type="ECO:0000256" key="1">
    <source>
        <dbReference type="SAM" id="MobiDB-lite"/>
    </source>
</evidence>
<gene>
    <name evidence="2" type="ORF">ACFSC2_21910</name>
</gene>
<protein>
    <submittedName>
        <fullName evidence="2">Uncharacterized protein</fullName>
    </submittedName>
</protein>
<dbReference type="Proteomes" id="UP001597138">
    <property type="component" value="Unassembled WGS sequence"/>
</dbReference>
<evidence type="ECO:0000313" key="3">
    <source>
        <dbReference type="Proteomes" id="UP001597138"/>
    </source>
</evidence>
<name>A0ABW4HJY4_9FLAO</name>
<feature type="region of interest" description="Disordered" evidence="1">
    <location>
        <begin position="48"/>
        <end position="67"/>
    </location>
</feature>
<comment type="caution">
    <text evidence="2">The sequence shown here is derived from an EMBL/GenBank/DDBJ whole genome shotgun (WGS) entry which is preliminary data.</text>
</comment>
<reference evidence="3" key="1">
    <citation type="journal article" date="2019" name="Int. J. Syst. Evol. Microbiol.">
        <title>The Global Catalogue of Microorganisms (GCM) 10K type strain sequencing project: providing services to taxonomists for standard genome sequencing and annotation.</title>
        <authorList>
            <consortium name="The Broad Institute Genomics Platform"/>
            <consortium name="The Broad Institute Genome Sequencing Center for Infectious Disease"/>
            <person name="Wu L."/>
            <person name="Ma J."/>
        </authorList>
    </citation>
    <scope>NUCLEOTIDE SEQUENCE [LARGE SCALE GENOMIC DNA]</scope>
    <source>
        <strain evidence="3">CCUG 70865</strain>
    </source>
</reference>
<sequence length="67" mass="7623">MENSKINPTQNCNSSNLRMFHGEDNEMICLKICKGDWGDWDDTPENTIQNTNIDADNTSMDINSDNI</sequence>
<accession>A0ABW4HJY4</accession>
<organism evidence="2 3">
    <name type="scientific">Flavobacterium artemisiae</name>
    <dbReference type="NCBI Taxonomy" id="2126556"/>
    <lineage>
        <taxon>Bacteria</taxon>
        <taxon>Pseudomonadati</taxon>
        <taxon>Bacteroidota</taxon>
        <taxon>Flavobacteriia</taxon>
        <taxon>Flavobacteriales</taxon>
        <taxon>Flavobacteriaceae</taxon>
        <taxon>Flavobacterium</taxon>
    </lineage>
</organism>
<keyword evidence="3" id="KW-1185">Reference proteome</keyword>
<dbReference type="RefSeq" id="WP_379813227.1">
    <property type="nucleotide sequence ID" value="NZ_JBHUDZ010000018.1"/>
</dbReference>
<evidence type="ECO:0000313" key="2">
    <source>
        <dbReference type="EMBL" id="MFD1605407.1"/>
    </source>
</evidence>